<keyword evidence="1" id="KW-0472">Membrane</keyword>
<accession>A0A7X0DFK2</accession>
<sequence length="78" mass="8114">MPKLYLKLAIALSASGTAIFLFRLIGMISAGNLGSSGSFSYGAIGVELMKVAGCIAVLVIAARHLMRSPQLGSPFDEL</sequence>
<dbReference type="RefSeq" id="WP_077548027.1">
    <property type="nucleotide sequence ID" value="NZ_JACHEJ010000008.1"/>
</dbReference>
<protein>
    <submittedName>
        <fullName evidence="2">Uncharacterized protein</fullName>
    </submittedName>
</protein>
<reference evidence="2 3" key="1">
    <citation type="submission" date="2020-08" db="EMBL/GenBank/DDBJ databases">
        <title>Genomic Encyclopedia of Type Strains, Phase IV (KMG-IV): sequencing the most valuable type-strain genomes for metagenomic binning, comparative biology and taxonomic classification.</title>
        <authorList>
            <person name="Goeker M."/>
        </authorList>
    </citation>
    <scope>NUCLEOTIDE SEQUENCE [LARGE SCALE GENOMIC DNA]</scope>
    <source>
        <strain evidence="2 3">DSM 102134</strain>
    </source>
</reference>
<dbReference type="AlphaFoldDB" id="A0A7X0DFK2"/>
<comment type="caution">
    <text evidence="2">The sequence shown here is derived from an EMBL/GenBank/DDBJ whole genome shotgun (WGS) entry which is preliminary data.</text>
</comment>
<keyword evidence="1" id="KW-0812">Transmembrane</keyword>
<name>A0A7X0DFK2_9HYPH</name>
<evidence type="ECO:0000256" key="1">
    <source>
        <dbReference type="SAM" id="Phobius"/>
    </source>
</evidence>
<dbReference type="EMBL" id="JACHEJ010000008">
    <property type="protein sequence ID" value="MBB6181249.1"/>
    <property type="molecule type" value="Genomic_DNA"/>
</dbReference>
<evidence type="ECO:0000313" key="2">
    <source>
        <dbReference type="EMBL" id="MBB6181249.1"/>
    </source>
</evidence>
<dbReference type="Proteomes" id="UP000535501">
    <property type="component" value="Unassembled WGS sequence"/>
</dbReference>
<proteinExistence type="predicted"/>
<keyword evidence="1" id="KW-1133">Transmembrane helix</keyword>
<gene>
    <name evidence="2" type="ORF">HNQ75_003234</name>
</gene>
<feature type="transmembrane region" description="Helical" evidence="1">
    <location>
        <begin position="40"/>
        <end position="61"/>
    </location>
</feature>
<keyword evidence="3" id="KW-1185">Reference proteome</keyword>
<evidence type="ECO:0000313" key="3">
    <source>
        <dbReference type="Proteomes" id="UP000535501"/>
    </source>
</evidence>
<organism evidence="2 3">
    <name type="scientific">Pseudorhizobium flavum</name>
    <dbReference type="NCBI Taxonomy" id="1335061"/>
    <lineage>
        <taxon>Bacteria</taxon>
        <taxon>Pseudomonadati</taxon>
        <taxon>Pseudomonadota</taxon>
        <taxon>Alphaproteobacteria</taxon>
        <taxon>Hyphomicrobiales</taxon>
        <taxon>Rhizobiaceae</taxon>
        <taxon>Rhizobium/Agrobacterium group</taxon>
        <taxon>Pseudorhizobium</taxon>
    </lineage>
</organism>